<organism evidence="1 2">
    <name type="scientific">Henosepilachna vigintioctopunctata</name>
    <dbReference type="NCBI Taxonomy" id="420089"/>
    <lineage>
        <taxon>Eukaryota</taxon>
        <taxon>Metazoa</taxon>
        <taxon>Ecdysozoa</taxon>
        <taxon>Arthropoda</taxon>
        <taxon>Hexapoda</taxon>
        <taxon>Insecta</taxon>
        <taxon>Pterygota</taxon>
        <taxon>Neoptera</taxon>
        <taxon>Endopterygota</taxon>
        <taxon>Coleoptera</taxon>
        <taxon>Polyphaga</taxon>
        <taxon>Cucujiformia</taxon>
        <taxon>Coccinelloidea</taxon>
        <taxon>Coccinellidae</taxon>
        <taxon>Epilachninae</taxon>
        <taxon>Epilachnini</taxon>
        <taxon>Henosepilachna</taxon>
    </lineage>
</organism>
<proteinExistence type="predicted"/>
<dbReference type="EMBL" id="JARQZJ010000045">
    <property type="protein sequence ID" value="KAK9878070.1"/>
    <property type="molecule type" value="Genomic_DNA"/>
</dbReference>
<keyword evidence="2" id="KW-1185">Reference proteome</keyword>
<protein>
    <submittedName>
        <fullName evidence="1">Uncharacterized protein</fullName>
    </submittedName>
</protein>
<evidence type="ECO:0000313" key="1">
    <source>
        <dbReference type="EMBL" id="KAK9878070.1"/>
    </source>
</evidence>
<gene>
    <name evidence="1" type="ORF">WA026_020701</name>
</gene>
<accession>A0AAW1UAX5</accession>
<dbReference type="AlphaFoldDB" id="A0AAW1UAX5"/>
<evidence type="ECO:0000313" key="2">
    <source>
        <dbReference type="Proteomes" id="UP001431783"/>
    </source>
</evidence>
<name>A0AAW1UAX5_9CUCU</name>
<comment type="caution">
    <text evidence="1">The sequence shown here is derived from an EMBL/GenBank/DDBJ whole genome shotgun (WGS) entry which is preliminary data.</text>
</comment>
<dbReference type="Proteomes" id="UP001431783">
    <property type="component" value="Unassembled WGS sequence"/>
</dbReference>
<reference evidence="1 2" key="1">
    <citation type="submission" date="2023-03" db="EMBL/GenBank/DDBJ databases">
        <title>Genome insight into feeding habits of ladybird beetles.</title>
        <authorList>
            <person name="Li H.-S."/>
            <person name="Huang Y.-H."/>
            <person name="Pang H."/>
        </authorList>
    </citation>
    <scope>NUCLEOTIDE SEQUENCE [LARGE SCALE GENOMIC DNA]</scope>
    <source>
        <strain evidence="1">SYSU_2023b</strain>
        <tissue evidence="1">Whole body</tissue>
    </source>
</reference>
<sequence length="119" mass="13937">MMTCWSTILQQKVHMNLITLKLDTQTTADPEMSTQQLKEIFTGLDCIRLPQFEKSRKFETLVASYTQKTILFENVEDVEGRWGPQQRNIKVTDVWKNEAEFSEFEWGSEDGNEKNLDDI</sequence>